<keyword evidence="2" id="KW-1185">Reference proteome</keyword>
<proteinExistence type="predicted"/>
<reference evidence="1" key="1">
    <citation type="journal article" date="2020" name="Stud. Mycol.">
        <title>101 Dothideomycetes genomes: a test case for predicting lifestyles and emergence of pathogens.</title>
        <authorList>
            <person name="Haridas S."/>
            <person name="Albert R."/>
            <person name="Binder M."/>
            <person name="Bloem J."/>
            <person name="Labutti K."/>
            <person name="Salamov A."/>
            <person name="Andreopoulos B."/>
            <person name="Baker S."/>
            <person name="Barry K."/>
            <person name="Bills G."/>
            <person name="Bluhm B."/>
            <person name="Cannon C."/>
            <person name="Castanera R."/>
            <person name="Culley D."/>
            <person name="Daum C."/>
            <person name="Ezra D."/>
            <person name="Gonzalez J."/>
            <person name="Henrissat B."/>
            <person name="Kuo A."/>
            <person name="Liang C."/>
            <person name="Lipzen A."/>
            <person name="Lutzoni F."/>
            <person name="Magnuson J."/>
            <person name="Mondo S."/>
            <person name="Nolan M."/>
            <person name="Ohm R."/>
            <person name="Pangilinan J."/>
            <person name="Park H.-J."/>
            <person name="Ramirez L."/>
            <person name="Alfaro M."/>
            <person name="Sun H."/>
            <person name="Tritt A."/>
            <person name="Yoshinaga Y."/>
            <person name="Zwiers L.-H."/>
            <person name="Turgeon B."/>
            <person name="Goodwin S."/>
            <person name="Spatafora J."/>
            <person name="Crous P."/>
            <person name="Grigoriev I."/>
        </authorList>
    </citation>
    <scope>NUCLEOTIDE SEQUENCE</scope>
    <source>
        <strain evidence="1">CBS 627.86</strain>
    </source>
</reference>
<dbReference type="AlphaFoldDB" id="A0A6A5YNE9"/>
<sequence>MDSAALQSLSQSLADDVAGNLEYLRQILQTKVREQDVVINERFLQLAIIAQQGIIIGNQYRRLKNKDGKLNEAQNVDAHVPAMFGHYQHFHKAGNDHLEEDDVYDTIIKTLQQVAAEARQAGVLQPNILPIAFEWRKRKAVTCGHISRLKKDYEENYGDADYRKTDVYENLQELLQSQPERFAGDKILFLGCSHSYMGGKRDKIHRGDIAMAYRMMNHLVRYMAIDRPESVVKAFTEDPEWDLDVETKIRDCAFGFESFDGEYVTRPILESPRDITRDTVVVAINPIFPARQFLAQLMLGATVDDTTGETLGYFRTPKVLICATINFDDTDFHWTPKTEDPNAPIVSNTFRRWEPHHLTTNRSFEPWDDLTMYIRPADS</sequence>
<accession>A0A6A5YNE9</accession>
<gene>
    <name evidence="1" type="ORF">BDV96DRAFT_652586</name>
</gene>
<evidence type="ECO:0000313" key="2">
    <source>
        <dbReference type="Proteomes" id="UP000799770"/>
    </source>
</evidence>
<protein>
    <submittedName>
        <fullName evidence="1">Uncharacterized protein</fullName>
    </submittedName>
</protein>
<evidence type="ECO:0000313" key="1">
    <source>
        <dbReference type="EMBL" id="KAF2108645.1"/>
    </source>
</evidence>
<organism evidence="1 2">
    <name type="scientific">Lophiotrema nucula</name>
    <dbReference type="NCBI Taxonomy" id="690887"/>
    <lineage>
        <taxon>Eukaryota</taxon>
        <taxon>Fungi</taxon>
        <taxon>Dikarya</taxon>
        <taxon>Ascomycota</taxon>
        <taxon>Pezizomycotina</taxon>
        <taxon>Dothideomycetes</taxon>
        <taxon>Pleosporomycetidae</taxon>
        <taxon>Pleosporales</taxon>
        <taxon>Lophiotremataceae</taxon>
        <taxon>Lophiotrema</taxon>
    </lineage>
</organism>
<dbReference type="Proteomes" id="UP000799770">
    <property type="component" value="Unassembled WGS sequence"/>
</dbReference>
<dbReference type="EMBL" id="ML977346">
    <property type="protein sequence ID" value="KAF2108645.1"/>
    <property type="molecule type" value="Genomic_DNA"/>
</dbReference>
<name>A0A6A5YNE9_9PLEO</name>